<dbReference type="RefSeq" id="WP_230097553.1">
    <property type="nucleotide sequence ID" value="NZ_CAKKNS010000011.1"/>
</dbReference>
<evidence type="ECO:0008006" key="3">
    <source>
        <dbReference type="Google" id="ProtNLM"/>
    </source>
</evidence>
<evidence type="ECO:0000313" key="2">
    <source>
        <dbReference type="Proteomes" id="UP000789707"/>
    </source>
</evidence>
<dbReference type="SUPFAM" id="SSF53795">
    <property type="entry name" value="PEP carboxykinase-like"/>
    <property type="match status" value="1"/>
</dbReference>
<sequence>MHYFVFPYGQSITFDIKKPELLDILTKLLTPYVQVEGDYPTADLYMEVLFNAHTYHPGKHMELRDLINSIFFEKVCDIGDWVIDTDFDQTSLFYRQGKLQIELQDGKFETVYQLYQVIRSIYVELLLKYSVEFHGAAIQINNKGVLILGEKFAGKTTMMLKLLQMSQQNDVNRYFISNDDIYIDDNQVAWGNSRSVSIRQITFDNLKLNKPVTQYIHKPQTRDEYWKNKYRFLPSEIVNEFSAKLHNRMKINIVVILKYGSARTLKLVFDEKQSILHHVTQDYVGNKTRVIKRLVNDAKIIEITTNQKNIVSDVEMFYQQFLF</sequence>
<proteinExistence type="predicted"/>
<reference evidence="1 2" key="1">
    <citation type="submission" date="2021-11" db="EMBL/GenBank/DDBJ databases">
        <authorList>
            <person name="Depoorter E."/>
        </authorList>
    </citation>
    <scope>NUCLEOTIDE SEQUENCE [LARGE SCALE GENOMIC DNA]</scope>
    <source>
        <strain evidence="1 2">LMG 24289</strain>
    </source>
</reference>
<accession>A0ABN8BMM6</accession>
<gene>
    <name evidence="1" type="ORF">WFA24289_01872</name>
</gene>
<dbReference type="Gene3D" id="3.40.50.300">
    <property type="entry name" value="P-loop containing nucleotide triphosphate hydrolases"/>
    <property type="match status" value="1"/>
</dbReference>
<comment type="caution">
    <text evidence="1">The sequence shown here is derived from an EMBL/GenBank/DDBJ whole genome shotgun (WGS) entry which is preliminary data.</text>
</comment>
<dbReference type="Proteomes" id="UP000789707">
    <property type="component" value="Unassembled WGS sequence"/>
</dbReference>
<organism evidence="1 2">
    <name type="scientific">Periweissella fabaria</name>
    <dbReference type="NCBI Taxonomy" id="546157"/>
    <lineage>
        <taxon>Bacteria</taxon>
        <taxon>Bacillati</taxon>
        <taxon>Bacillota</taxon>
        <taxon>Bacilli</taxon>
        <taxon>Lactobacillales</taxon>
        <taxon>Lactobacillaceae</taxon>
        <taxon>Periweissella</taxon>
    </lineage>
</organism>
<dbReference type="EMBL" id="CAKKNS010000011">
    <property type="protein sequence ID" value="CAH0417530.1"/>
    <property type="molecule type" value="Genomic_DNA"/>
</dbReference>
<evidence type="ECO:0000313" key="1">
    <source>
        <dbReference type="EMBL" id="CAH0417530.1"/>
    </source>
</evidence>
<name>A0ABN8BMM6_9LACO</name>
<dbReference type="InterPro" id="IPR027417">
    <property type="entry name" value="P-loop_NTPase"/>
</dbReference>
<keyword evidence="2" id="KW-1185">Reference proteome</keyword>
<protein>
    <recommendedName>
        <fullName evidence="3">HPr kinase</fullName>
    </recommendedName>
</protein>